<keyword evidence="2" id="KW-1185">Reference proteome</keyword>
<protein>
    <submittedName>
        <fullName evidence="1">Uncharacterized protein</fullName>
    </submittedName>
</protein>
<comment type="caution">
    <text evidence="1">The sequence shown here is derived from an EMBL/GenBank/DDBJ whole genome shotgun (WGS) entry which is preliminary data.</text>
</comment>
<dbReference type="EMBL" id="VYZN01000002">
    <property type="protein sequence ID" value="KAE9544179.1"/>
    <property type="molecule type" value="Genomic_DNA"/>
</dbReference>
<accession>A0A6G0U6E0</accession>
<evidence type="ECO:0000313" key="2">
    <source>
        <dbReference type="Proteomes" id="UP000475862"/>
    </source>
</evidence>
<gene>
    <name evidence="1" type="ORF">AGLY_001358</name>
</gene>
<dbReference type="Proteomes" id="UP000475862">
    <property type="component" value="Unassembled WGS sequence"/>
</dbReference>
<evidence type="ECO:0000313" key="1">
    <source>
        <dbReference type="EMBL" id="KAE9544179.1"/>
    </source>
</evidence>
<reference evidence="1 2" key="1">
    <citation type="submission" date="2019-08" db="EMBL/GenBank/DDBJ databases">
        <title>The genome of the soybean aphid Biotype 1, its phylome, world population structure and adaptation to the North American continent.</title>
        <authorList>
            <person name="Giordano R."/>
            <person name="Donthu R.K."/>
            <person name="Hernandez A.G."/>
            <person name="Wright C.L."/>
            <person name="Zimin A.V."/>
        </authorList>
    </citation>
    <scope>NUCLEOTIDE SEQUENCE [LARGE SCALE GENOMIC DNA]</scope>
    <source>
        <tissue evidence="1">Whole aphids</tissue>
    </source>
</reference>
<proteinExistence type="predicted"/>
<sequence>MCTSGAVDNESHDLEVDIVRMMVNGPFPSQSVFGIVVNLKKNKLKMSASKIYWGGISYYTKHSMGEMSAIHDPIASCHCTALTLHCTLRNAMPCILERSVTIVCHSYTIVTYYIQLLIMHNNRTRLRNLNCNANIKIIVKKDTTDTRKKDKCIRQGLNTEIKGGTNTQTYLPKIRPRGRGSEPFKYLICTGRQNLKLRALSCSNLTIQKHEFYFQNLISIRKTKSLPNMAIIFNESDFKTEDIGIESTFKTADIINVRQLKKVYSTSCPNISLNHESTIKNSKTIIKAKSLLNMALAYNEL</sequence>
<organism evidence="1 2">
    <name type="scientific">Aphis glycines</name>
    <name type="common">Soybean aphid</name>
    <dbReference type="NCBI Taxonomy" id="307491"/>
    <lineage>
        <taxon>Eukaryota</taxon>
        <taxon>Metazoa</taxon>
        <taxon>Ecdysozoa</taxon>
        <taxon>Arthropoda</taxon>
        <taxon>Hexapoda</taxon>
        <taxon>Insecta</taxon>
        <taxon>Pterygota</taxon>
        <taxon>Neoptera</taxon>
        <taxon>Paraneoptera</taxon>
        <taxon>Hemiptera</taxon>
        <taxon>Sternorrhyncha</taxon>
        <taxon>Aphidomorpha</taxon>
        <taxon>Aphidoidea</taxon>
        <taxon>Aphididae</taxon>
        <taxon>Aphidini</taxon>
        <taxon>Aphis</taxon>
        <taxon>Aphis</taxon>
    </lineage>
</organism>
<name>A0A6G0U6E0_APHGL</name>
<dbReference type="AlphaFoldDB" id="A0A6G0U6E0"/>